<dbReference type="AlphaFoldDB" id="A0A0Q3WVM9"/>
<keyword evidence="5" id="KW-0804">Transcription</keyword>
<evidence type="ECO:0000256" key="5">
    <source>
        <dbReference type="ARBA" id="ARBA00023163"/>
    </source>
</evidence>
<keyword evidence="2" id="KW-0694">RNA-binding</keyword>
<keyword evidence="9" id="KW-1185">Reference proteome</keyword>
<reference evidence="8 9" key="1">
    <citation type="submission" date="2015-09" db="EMBL/GenBank/DDBJ databases">
        <title>Genome sequencing project for genomic taxonomy and phylogenomics of Bacillus-like bacteria.</title>
        <authorList>
            <person name="Liu B."/>
            <person name="Wang J."/>
            <person name="Zhu Y."/>
            <person name="Liu G."/>
            <person name="Chen Q."/>
            <person name="Chen Z."/>
            <person name="Lan J."/>
            <person name="Che J."/>
            <person name="Ge C."/>
            <person name="Shi H."/>
            <person name="Pan Z."/>
            <person name="Liu X."/>
        </authorList>
    </citation>
    <scope>NUCLEOTIDE SEQUENCE [LARGE SCALE GENOMIC DNA]</scope>
    <source>
        <strain evidence="8 9">LMG 18435</strain>
    </source>
</reference>
<evidence type="ECO:0000256" key="1">
    <source>
        <dbReference type="ARBA" id="ARBA00022737"/>
    </source>
</evidence>
<gene>
    <name evidence="8" type="ORF">AN964_03235</name>
</gene>
<keyword evidence="1" id="KW-0677">Repeat</keyword>
<dbReference type="PANTHER" id="PTHR30185:SF15">
    <property type="entry name" value="CRYPTIC BETA-GLUCOSIDE BGL OPERON ANTITERMINATOR"/>
    <property type="match status" value="1"/>
</dbReference>
<dbReference type="GO" id="GO:0003723">
    <property type="term" value="F:RNA binding"/>
    <property type="evidence" value="ECO:0007669"/>
    <property type="project" value="UniProtKB-KW"/>
</dbReference>
<dbReference type="Pfam" id="PF03123">
    <property type="entry name" value="CAT_RBD"/>
    <property type="match status" value="1"/>
</dbReference>
<dbReference type="Gene3D" id="2.30.24.10">
    <property type="entry name" value="CAT RNA-binding domain"/>
    <property type="match status" value="1"/>
</dbReference>
<protein>
    <submittedName>
        <fullName evidence="8">Levansucrase</fullName>
    </submittedName>
</protein>
<evidence type="ECO:0000259" key="7">
    <source>
        <dbReference type="PROSITE" id="PS51372"/>
    </source>
</evidence>
<dbReference type="SUPFAM" id="SSF50151">
    <property type="entry name" value="SacY-like RNA-binding domain"/>
    <property type="match status" value="1"/>
</dbReference>
<dbReference type="PROSITE" id="PS00654">
    <property type="entry name" value="PRD_1"/>
    <property type="match status" value="1"/>
</dbReference>
<accession>A0A0Q3WVM9</accession>
<dbReference type="GO" id="GO:0045893">
    <property type="term" value="P:positive regulation of DNA-templated transcription"/>
    <property type="evidence" value="ECO:0007669"/>
    <property type="project" value="InterPro"/>
</dbReference>
<feature type="domain" description="PRD" evidence="7">
    <location>
        <begin position="61"/>
        <end position="166"/>
    </location>
</feature>
<sequence>MKITRILNNNAVIVNDGMQEKIAVGAGIAFGKKRNDIVNAGKVEKLFVMKENEKLQQLLSRIPEEHFIISEKIISYAEEYLGTKLNEHIHIALTDHLSYALERESQGIQLKNKLLHEIRILYKREFEIGLWAVNYIEKTCHIRMPEDEAGYIALHIHTMKLQGGDMRQTVIQTTIIREIVETIMGFLHIQVREDDISYHRLITHLRFALTRMNHDETHTMDEEMLDMIKKKFPLSYQCARKVAKELDANHDLMLPKHEMGYITLHIERLRKQWIE</sequence>
<dbReference type="Gene3D" id="1.10.1790.10">
    <property type="entry name" value="PRD domain"/>
    <property type="match status" value="2"/>
</dbReference>
<dbReference type="Pfam" id="PF00874">
    <property type="entry name" value="PRD"/>
    <property type="match status" value="2"/>
</dbReference>
<dbReference type="RefSeq" id="WP_055738337.1">
    <property type="nucleotide sequence ID" value="NZ_JAAIWL010000016.1"/>
</dbReference>
<dbReference type="InterPro" id="IPR036650">
    <property type="entry name" value="CAT_RNA-bd_dom_sf"/>
</dbReference>
<dbReference type="PATRIC" id="fig|157838.3.peg.718"/>
<proteinExistence type="inferred from homology"/>
<name>A0A0Q3WVM9_9BACI</name>
<feature type="domain" description="PRD" evidence="7">
    <location>
        <begin position="167"/>
        <end position="275"/>
    </location>
</feature>
<dbReference type="InterPro" id="IPR004341">
    <property type="entry name" value="CAT_RNA-bd_dom"/>
</dbReference>
<dbReference type="PANTHER" id="PTHR30185">
    <property type="entry name" value="CRYPTIC BETA-GLUCOSIDE BGL OPERON ANTITERMINATOR"/>
    <property type="match status" value="1"/>
</dbReference>
<dbReference type="InterPro" id="IPR050661">
    <property type="entry name" value="BglG_antiterminators"/>
</dbReference>
<dbReference type="SUPFAM" id="SSF63520">
    <property type="entry name" value="PTS-regulatory domain, PRD"/>
    <property type="match status" value="2"/>
</dbReference>
<dbReference type="Proteomes" id="UP000051888">
    <property type="component" value="Unassembled WGS sequence"/>
</dbReference>
<dbReference type="PROSITE" id="PS51372">
    <property type="entry name" value="PRD_2"/>
    <property type="match status" value="2"/>
</dbReference>
<evidence type="ECO:0000256" key="3">
    <source>
        <dbReference type="ARBA" id="ARBA00023015"/>
    </source>
</evidence>
<evidence type="ECO:0000313" key="9">
    <source>
        <dbReference type="Proteomes" id="UP000051888"/>
    </source>
</evidence>
<dbReference type="InterPro" id="IPR036634">
    <property type="entry name" value="PRD_sf"/>
</dbReference>
<keyword evidence="3" id="KW-0805">Transcription regulation</keyword>
<evidence type="ECO:0000256" key="6">
    <source>
        <dbReference type="ARBA" id="ARBA00038510"/>
    </source>
</evidence>
<dbReference type="InterPro" id="IPR001550">
    <property type="entry name" value="Transcrpt_antitermin_CS"/>
</dbReference>
<organism evidence="8 9">
    <name type="scientific">Heyndrickxia shackletonii</name>
    <dbReference type="NCBI Taxonomy" id="157838"/>
    <lineage>
        <taxon>Bacteria</taxon>
        <taxon>Bacillati</taxon>
        <taxon>Bacillota</taxon>
        <taxon>Bacilli</taxon>
        <taxon>Bacillales</taxon>
        <taxon>Bacillaceae</taxon>
        <taxon>Heyndrickxia</taxon>
    </lineage>
</organism>
<dbReference type="OrthoDB" id="9813552at2"/>
<dbReference type="SMART" id="SM01061">
    <property type="entry name" value="CAT_RBD"/>
    <property type="match status" value="1"/>
</dbReference>
<dbReference type="InterPro" id="IPR011608">
    <property type="entry name" value="PRD"/>
</dbReference>
<keyword evidence="4" id="KW-0010">Activator</keyword>
<evidence type="ECO:0000313" key="8">
    <source>
        <dbReference type="EMBL" id="KQL52639.1"/>
    </source>
</evidence>
<comment type="similarity">
    <text evidence="6">Belongs to the transcriptional antiterminator BglG family.</text>
</comment>
<dbReference type="EMBL" id="LJJC01000004">
    <property type="protein sequence ID" value="KQL52639.1"/>
    <property type="molecule type" value="Genomic_DNA"/>
</dbReference>
<evidence type="ECO:0000256" key="2">
    <source>
        <dbReference type="ARBA" id="ARBA00022884"/>
    </source>
</evidence>
<dbReference type="STRING" id="157838.AN964_03235"/>
<comment type="caution">
    <text evidence="8">The sequence shown here is derived from an EMBL/GenBank/DDBJ whole genome shotgun (WGS) entry which is preliminary data.</text>
</comment>
<evidence type="ECO:0000256" key="4">
    <source>
        <dbReference type="ARBA" id="ARBA00023159"/>
    </source>
</evidence>